<comment type="caution">
    <text evidence="1">The sequence shown here is derived from an EMBL/GenBank/DDBJ whole genome shotgun (WGS) entry which is preliminary data.</text>
</comment>
<protein>
    <submittedName>
        <fullName evidence="1">Uncharacterized protein</fullName>
    </submittedName>
</protein>
<dbReference type="InParanoid" id="A0A212F1G0"/>
<evidence type="ECO:0000313" key="1">
    <source>
        <dbReference type="EMBL" id="OWR47567.1"/>
    </source>
</evidence>
<keyword evidence="2" id="KW-1185">Reference proteome</keyword>
<feature type="non-terminal residue" evidence="1">
    <location>
        <position position="1"/>
    </location>
</feature>
<gene>
    <name evidence="1" type="ORF">KGM_205118B</name>
</gene>
<organism evidence="1 2">
    <name type="scientific">Danaus plexippus plexippus</name>
    <dbReference type="NCBI Taxonomy" id="278856"/>
    <lineage>
        <taxon>Eukaryota</taxon>
        <taxon>Metazoa</taxon>
        <taxon>Ecdysozoa</taxon>
        <taxon>Arthropoda</taxon>
        <taxon>Hexapoda</taxon>
        <taxon>Insecta</taxon>
        <taxon>Pterygota</taxon>
        <taxon>Neoptera</taxon>
        <taxon>Endopterygota</taxon>
        <taxon>Lepidoptera</taxon>
        <taxon>Glossata</taxon>
        <taxon>Ditrysia</taxon>
        <taxon>Papilionoidea</taxon>
        <taxon>Nymphalidae</taxon>
        <taxon>Danainae</taxon>
        <taxon>Danaini</taxon>
        <taxon>Danaina</taxon>
        <taxon>Danaus</taxon>
        <taxon>Danaus</taxon>
    </lineage>
</organism>
<name>A0A212F1G0_DANPL</name>
<proteinExistence type="predicted"/>
<dbReference type="AlphaFoldDB" id="A0A212F1G0"/>
<reference evidence="1 2" key="1">
    <citation type="journal article" date="2011" name="Cell">
        <title>The monarch butterfly genome yields insights into long-distance migration.</title>
        <authorList>
            <person name="Zhan S."/>
            <person name="Merlin C."/>
            <person name="Boore J.L."/>
            <person name="Reppert S.M."/>
        </authorList>
    </citation>
    <scope>NUCLEOTIDE SEQUENCE [LARGE SCALE GENOMIC DNA]</scope>
    <source>
        <strain evidence="1">F-2</strain>
    </source>
</reference>
<dbReference type="KEGG" id="dpl:KGM_205118B"/>
<evidence type="ECO:0000313" key="2">
    <source>
        <dbReference type="Proteomes" id="UP000007151"/>
    </source>
</evidence>
<sequence>EQLSSALIELKYTTEFILTELDWK</sequence>
<accession>A0A212F1G0</accession>
<dbReference type="EMBL" id="AGBW02010896">
    <property type="protein sequence ID" value="OWR47567.1"/>
    <property type="molecule type" value="Genomic_DNA"/>
</dbReference>
<dbReference type="Proteomes" id="UP000007151">
    <property type="component" value="Unassembled WGS sequence"/>
</dbReference>